<dbReference type="AlphaFoldDB" id="A0AAD7G4X4"/>
<accession>A0AAD7G4X4</accession>
<keyword evidence="4" id="KW-1185">Reference proteome</keyword>
<evidence type="ECO:0000259" key="2">
    <source>
        <dbReference type="SMART" id="SM00458"/>
    </source>
</evidence>
<evidence type="ECO:0000313" key="3">
    <source>
        <dbReference type="EMBL" id="KAJ7668053.1"/>
    </source>
</evidence>
<dbReference type="SUPFAM" id="SSF50370">
    <property type="entry name" value="Ricin B-like lectins"/>
    <property type="match status" value="2"/>
</dbReference>
<dbReference type="CDD" id="cd00161">
    <property type="entry name" value="beta-trefoil_Ricin-like"/>
    <property type="match status" value="1"/>
</dbReference>
<dbReference type="Gene3D" id="2.80.10.50">
    <property type="match status" value="3"/>
</dbReference>
<evidence type="ECO:0000256" key="1">
    <source>
        <dbReference type="SAM" id="SignalP"/>
    </source>
</evidence>
<dbReference type="InterPro" id="IPR000772">
    <property type="entry name" value="Ricin_B_lectin"/>
</dbReference>
<evidence type="ECO:0000313" key="4">
    <source>
        <dbReference type="Proteomes" id="UP001221757"/>
    </source>
</evidence>
<feature type="domain" description="Ricin B lectin" evidence="2">
    <location>
        <begin position="179"/>
        <end position="315"/>
    </location>
</feature>
<feature type="chain" id="PRO_5042099636" evidence="1">
    <location>
        <begin position="19"/>
        <end position="322"/>
    </location>
</feature>
<comment type="caution">
    <text evidence="3">The sequence shown here is derived from an EMBL/GenBank/DDBJ whole genome shotgun (WGS) entry which is preliminary data.</text>
</comment>
<dbReference type="InterPro" id="IPR035992">
    <property type="entry name" value="Ricin_B-like_lectins"/>
</dbReference>
<feature type="signal peptide" evidence="1">
    <location>
        <begin position="1"/>
        <end position="18"/>
    </location>
</feature>
<dbReference type="SMART" id="SM00458">
    <property type="entry name" value="RICIN"/>
    <property type="match status" value="2"/>
</dbReference>
<dbReference type="Pfam" id="PF00652">
    <property type="entry name" value="Ricin_B_lectin"/>
    <property type="match status" value="2"/>
</dbReference>
<name>A0AAD7G4X4_MYCRO</name>
<proteinExistence type="predicted"/>
<sequence>MISSTLLALSAFILSASAYQLRSENPSFFNAGIQGCVSVAENADGEAVVIHDCNTEDLANQDWNATFAFKGNTAPSPITIFGDKCIDVTGGVNALGTKLQIWTCTGGPNQQWVGTLGPTFQWSGTDKCIDLTNGQIADGTPLQLYTCDTTGDNKNQIWTNAPNPDAEGPQIILGGNTTNQAEPVRGQPFCVGAASNSDGAAVVLLGCGIGNAGPNFPDASYNWTAPFAPLTGQFKTFDNKCLDVPNGSTDNGVKLQIWTCATGNTNQLFTVHQQQIEWTGTGKCLDLTDGNSTIGNPIQLWDCAVPDDNKNQDWQMAIVQAF</sequence>
<dbReference type="EMBL" id="JARKIE010000198">
    <property type="protein sequence ID" value="KAJ7668053.1"/>
    <property type="molecule type" value="Genomic_DNA"/>
</dbReference>
<protein>
    <submittedName>
        <fullName evidence="3">Ricin B lectin domain-containing protein</fullName>
    </submittedName>
</protein>
<organism evidence="3 4">
    <name type="scientific">Mycena rosella</name>
    <name type="common">Pink bonnet</name>
    <name type="synonym">Agaricus rosellus</name>
    <dbReference type="NCBI Taxonomy" id="1033263"/>
    <lineage>
        <taxon>Eukaryota</taxon>
        <taxon>Fungi</taxon>
        <taxon>Dikarya</taxon>
        <taxon>Basidiomycota</taxon>
        <taxon>Agaricomycotina</taxon>
        <taxon>Agaricomycetes</taxon>
        <taxon>Agaricomycetidae</taxon>
        <taxon>Agaricales</taxon>
        <taxon>Marasmiineae</taxon>
        <taxon>Mycenaceae</taxon>
        <taxon>Mycena</taxon>
    </lineage>
</organism>
<feature type="domain" description="Ricin B lectin" evidence="2">
    <location>
        <begin position="25"/>
        <end position="159"/>
    </location>
</feature>
<reference evidence="3" key="1">
    <citation type="submission" date="2023-03" db="EMBL/GenBank/DDBJ databases">
        <title>Massive genome expansion in bonnet fungi (Mycena s.s.) driven by repeated elements and novel gene families across ecological guilds.</title>
        <authorList>
            <consortium name="Lawrence Berkeley National Laboratory"/>
            <person name="Harder C.B."/>
            <person name="Miyauchi S."/>
            <person name="Viragh M."/>
            <person name="Kuo A."/>
            <person name="Thoen E."/>
            <person name="Andreopoulos B."/>
            <person name="Lu D."/>
            <person name="Skrede I."/>
            <person name="Drula E."/>
            <person name="Henrissat B."/>
            <person name="Morin E."/>
            <person name="Kohler A."/>
            <person name="Barry K."/>
            <person name="LaButti K."/>
            <person name="Morin E."/>
            <person name="Salamov A."/>
            <person name="Lipzen A."/>
            <person name="Mereny Z."/>
            <person name="Hegedus B."/>
            <person name="Baldrian P."/>
            <person name="Stursova M."/>
            <person name="Weitz H."/>
            <person name="Taylor A."/>
            <person name="Grigoriev I.V."/>
            <person name="Nagy L.G."/>
            <person name="Martin F."/>
            <person name="Kauserud H."/>
        </authorList>
    </citation>
    <scope>NUCLEOTIDE SEQUENCE</scope>
    <source>
        <strain evidence="3">CBHHK067</strain>
    </source>
</reference>
<keyword evidence="1" id="KW-0732">Signal</keyword>
<dbReference type="Proteomes" id="UP001221757">
    <property type="component" value="Unassembled WGS sequence"/>
</dbReference>
<dbReference type="PROSITE" id="PS50231">
    <property type="entry name" value="RICIN_B_LECTIN"/>
    <property type="match status" value="2"/>
</dbReference>
<gene>
    <name evidence="3" type="ORF">B0H17DRAFT_1210119</name>
</gene>